<dbReference type="AlphaFoldDB" id="A0A2G4REU5"/>
<keyword evidence="1" id="KW-0812">Transmembrane</keyword>
<evidence type="ECO:0000313" key="2">
    <source>
        <dbReference type="EMBL" id="PHY95099.1"/>
    </source>
</evidence>
<proteinExistence type="predicted"/>
<accession>A0A2G4REU5</accession>
<reference evidence="2 3" key="1">
    <citation type="submission" date="2017-10" db="EMBL/GenBank/DDBJ databases">
        <title>Genomic analysis of the genus Acetobacter.</title>
        <authorList>
            <person name="Kim K.H."/>
            <person name="Chun B.H."/>
            <person name="Son A.R."/>
            <person name="Jeon C.O."/>
        </authorList>
    </citation>
    <scope>NUCLEOTIDE SEQUENCE [LARGE SCALE GENOMIC DNA]</scope>
    <source>
        <strain evidence="2 3">LHT 2458</strain>
    </source>
</reference>
<keyword evidence="1" id="KW-1133">Transmembrane helix</keyword>
<dbReference type="Proteomes" id="UP000228751">
    <property type="component" value="Unassembled WGS sequence"/>
</dbReference>
<keyword evidence="3" id="KW-1185">Reference proteome</keyword>
<sequence>MMNEPDKPDTPKEELSFFEQQAQENQDNKAPWYLLGNGRLPPLWPFVLIAVALFAIWGFLVLLAPPTKDNWHFHFCDDAHGGVKNICLRQNS</sequence>
<evidence type="ECO:0000256" key="1">
    <source>
        <dbReference type="SAM" id="Phobius"/>
    </source>
</evidence>
<feature type="transmembrane region" description="Helical" evidence="1">
    <location>
        <begin position="43"/>
        <end position="64"/>
    </location>
</feature>
<gene>
    <name evidence="2" type="ORF">CSR02_02270</name>
</gene>
<name>A0A2G4REU5_9PROT</name>
<comment type="caution">
    <text evidence="2">The sequence shown here is derived from an EMBL/GenBank/DDBJ whole genome shotgun (WGS) entry which is preliminary data.</text>
</comment>
<keyword evidence="1" id="KW-0472">Membrane</keyword>
<dbReference type="EMBL" id="PEBQ01000030">
    <property type="protein sequence ID" value="PHY95099.1"/>
    <property type="molecule type" value="Genomic_DNA"/>
</dbReference>
<protein>
    <submittedName>
        <fullName evidence="2">Uncharacterized protein</fullName>
    </submittedName>
</protein>
<dbReference type="RefSeq" id="WP_042787957.1">
    <property type="nucleotide sequence ID" value="NZ_PEBQ01000030.1"/>
</dbReference>
<evidence type="ECO:0000313" key="3">
    <source>
        <dbReference type="Proteomes" id="UP000228751"/>
    </source>
</evidence>
<dbReference type="OrthoDB" id="7226123at2"/>
<organism evidence="2 3">
    <name type="scientific">Acetobacter pomorum</name>
    <dbReference type="NCBI Taxonomy" id="65959"/>
    <lineage>
        <taxon>Bacteria</taxon>
        <taxon>Pseudomonadati</taxon>
        <taxon>Pseudomonadota</taxon>
        <taxon>Alphaproteobacteria</taxon>
        <taxon>Acetobacterales</taxon>
        <taxon>Acetobacteraceae</taxon>
        <taxon>Acetobacter</taxon>
    </lineage>
</organism>